<dbReference type="SUPFAM" id="SSF47203">
    <property type="entry name" value="Acyl-CoA dehydrogenase C-terminal domain-like"/>
    <property type="match status" value="1"/>
</dbReference>
<dbReference type="PANTHER" id="PTHR43884:SF20">
    <property type="entry name" value="ACYL-COA DEHYDROGENASE FADE28"/>
    <property type="match status" value="1"/>
</dbReference>
<dbReference type="InterPro" id="IPR036250">
    <property type="entry name" value="AcylCo_DH-like_C"/>
</dbReference>
<evidence type="ECO:0000259" key="7">
    <source>
        <dbReference type="Pfam" id="PF02771"/>
    </source>
</evidence>
<organism evidence="8 9">
    <name type="scientific">Bradyrhizobium iriomotense</name>
    <dbReference type="NCBI Taxonomy" id="441950"/>
    <lineage>
        <taxon>Bacteria</taxon>
        <taxon>Pseudomonadati</taxon>
        <taxon>Pseudomonadota</taxon>
        <taxon>Alphaproteobacteria</taxon>
        <taxon>Hyphomicrobiales</taxon>
        <taxon>Nitrobacteraceae</taxon>
        <taxon>Bradyrhizobium</taxon>
    </lineage>
</organism>
<evidence type="ECO:0000256" key="5">
    <source>
        <dbReference type="ARBA" id="ARBA00023002"/>
    </source>
</evidence>
<evidence type="ECO:0000256" key="1">
    <source>
        <dbReference type="ARBA" id="ARBA00001974"/>
    </source>
</evidence>
<reference evidence="9" key="1">
    <citation type="journal article" date="2019" name="Int. J. Syst. Evol. Microbiol.">
        <title>The Global Catalogue of Microorganisms (GCM) 10K type strain sequencing project: providing services to taxonomists for standard genome sequencing and annotation.</title>
        <authorList>
            <consortium name="The Broad Institute Genomics Platform"/>
            <consortium name="The Broad Institute Genome Sequencing Center for Infectious Disease"/>
            <person name="Wu L."/>
            <person name="Ma J."/>
        </authorList>
    </citation>
    <scope>NUCLEOTIDE SEQUENCE [LARGE SCALE GENOMIC DNA]</scope>
    <source>
        <strain evidence="9">NBRC 102520</strain>
    </source>
</reference>
<dbReference type="InterPro" id="IPR009075">
    <property type="entry name" value="AcylCo_DH/oxidase_C"/>
</dbReference>
<dbReference type="Gene3D" id="1.20.140.10">
    <property type="entry name" value="Butyryl-CoA Dehydrogenase, subunit A, domain 3"/>
    <property type="match status" value="1"/>
</dbReference>
<keyword evidence="4" id="KW-0274">FAD</keyword>
<dbReference type="InterPro" id="IPR013786">
    <property type="entry name" value="AcylCoA_DH/ox_N"/>
</dbReference>
<evidence type="ECO:0000256" key="4">
    <source>
        <dbReference type="ARBA" id="ARBA00022827"/>
    </source>
</evidence>
<name>A0ABQ6B064_9BRAD</name>
<keyword evidence="5" id="KW-0560">Oxidoreductase</keyword>
<evidence type="ECO:0000313" key="9">
    <source>
        <dbReference type="Proteomes" id="UP001156905"/>
    </source>
</evidence>
<dbReference type="Proteomes" id="UP001156905">
    <property type="component" value="Unassembled WGS sequence"/>
</dbReference>
<evidence type="ECO:0000256" key="2">
    <source>
        <dbReference type="ARBA" id="ARBA00009347"/>
    </source>
</evidence>
<comment type="similarity">
    <text evidence="2">Belongs to the acyl-CoA dehydrogenase family.</text>
</comment>
<dbReference type="PANTHER" id="PTHR43884">
    <property type="entry name" value="ACYL-COA DEHYDROGENASE"/>
    <property type="match status" value="1"/>
</dbReference>
<dbReference type="SUPFAM" id="SSF56645">
    <property type="entry name" value="Acyl-CoA dehydrogenase NM domain-like"/>
    <property type="match status" value="1"/>
</dbReference>
<dbReference type="RefSeq" id="WP_284267929.1">
    <property type="nucleotide sequence ID" value="NZ_BSOW01000013.1"/>
</dbReference>
<dbReference type="EMBL" id="BSOW01000013">
    <property type="protein sequence ID" value="GLR87213.1"/>
    <property type="molecule type" value="Genomic_DNA"/>
</dbReference>
<comment type="caution">
    <text evidence="8">The sequence shown here is derived from an EMBL/GenBank/DDBJ whole genome shotgun (WGS) entry which is preliminary data.</text>
</comment>
<feature type="domain" description="Acyl-CoA dehydrogenase/oxidase C-terminal" evidence="6">
    <location>
        <begin position="220"/>
        <end position="357"/>
    </location>
</feature>
<dbReference type="InterPro" id="IPR037069">
    <property type="entry name" value="AcylCoA_DH/ox_N_sf"/>
</dbReference>
<feature type="domain" description="Acyl-CoA dehydrogenase/oxidase N-terminal" evidence="7">
    <location>
        <begin position="6"/>
        <end position="118"/>
    </location>
</feature>
<keyword evidence="3" id="KW-0285">Flavoprotein</keyword>
<evidence type="ECO:0000256" key="3">
    <source>
        <dbReference type="ARBA" id="ARBA00022630"/>
    </source>
</evidence>
<dbReference type="Gene3D" id="2.40.110.10">
    <property type="entry name" value="Butyryl-CoA Dehydrogenase, subunit A, domain 2"/>
    <property type="match status" value="1"/>
</dbReference>
<dbReference type="Gene3D" id="1.10.540.10">
    <property type="entry name" value="Acyl-CoA dehydrogenase/oxidase, N-terminal domain"/>
    <property type="match status" value="1"/>
</dbReference>
<gene>
    <name evidence="8" type="ORF">GCM10007857_39240</name>
</gene>
<keyword evidence="9" id="KW-1185">Reference proteome</keyword>
<accession>A0ABQ6B064</accession>
<comment type="cofactor">
    <cofactor evidence="1">
        <name>FAD</name>
        <dbReference type="ChEBI" id="CHEBI:57692"/>
    </cofactor>
</comment>
<evidence type="ECO:0000259" key="6">
    <source>
        <dbReference type="Pfam" id="PF00441"/>
    </source>
</evidence>
<protein>
    <submittedName>
        <fullName evidence="8">Dehydrogenase</fullName>
    </submittedName>
</protein>
<dbReference type="InterPro" id="IPR009100">
    <property type="entry name" value="AcylCoA_DH/oxidase_NM_dom_sf"/>
</dbReference>
<dbReference type="Pfam" id="PF00441">
    <property type="entry name" value="Acyl-CoA_dh_1"/>
    <property type="match status" value="1"/>
</dbReference>
<proteinExistence type="inferred from homology"/>
<dbReference type="Pfam" id="PF02771">
    <property type="entry name" value="Acyl-CoA_dh_N"/>
    <property type="match status" value="1"/>
</dbReference>
<evidence type="ECO:0000313" key="8">
    <source>
        <dbReference type="EMBL" id="GLR87213.1"/>
    </source>
</evidence>
<dbReference type="InterPro" id="IPR046373">
    <property type="entry name" value="Acyl-CoA_Oxase/DH_mid-dom_sf"/>
</dbReference>
<sequence>MNFDFSDDQKQLRDQARKFLGERCSPKAVRTVLDGKAPYDKELWKGLAEMGFLGVAIPEEFGGAGAGHLELCVIAEEVGRANAPVPFSSTVYLAAEALLIAGSDAQKTKWLPAIASGEAIGTLALFEGTGNPSPKNIKLAASGGVLNGVKKPVPDGAIADFAVVAARTGSSGRESDISLFLVDLKAGGVEARSLSNLDPTRGQVELTFGNCKAEPLGTVGEGWSILTQVLDRAAVLTAFEQVGGADRALEMGRDYALDRIAFGRPIGSFQAIKHMLADMYVSATLARSNCYYGAWALSTNASELSEAAAAARISATQAFQHCAKNNIQVHGGMGFTWEFDCHMYYRRANALALGLGSLSYWEDQLIDRMRKKNAA</sequence>